<feature type="compositionally biased region" description="Low complexity" evidence="1">
    <location>
        <begin position="29"/>
        <end position="41"/>
    </location>
</feature>
<dbReference type="EMBL" id="KN820938">
    <property type="protein sequence ID" value="KIJ05496.1"/>
    <property type="molecule type" value="Genomic_DNA"/>
</dbReference>
<feature type="region of interest" description="Disordered" evidence="1">
    <location>
        <begin position="1"/>
        <end position="105"/>
    </location>
</feature>
<dbReference type="Proteomes" id="UP000053647">
    <property type="component" value="Unassembled WGS sequence"/>
</dbReference>
<protein>
    <submittedName>
        <fullName evidence="2">Unplaced genomic scaffold PAXINscaffold_1616, whole genome shotgun sequence</fullName>
    </submittedName>
</protein>
<organism evidence="2 3">
    <name type="scientific">Paxillus involutus ATCC 200175</name>
    <dbReference type="NCBI Taxonomy" id="664439"/>
    <lineage>
        <taxon>Eukaryota</taxon>
        <taxon>Fungi</taxon>
        <taxon>Dikarya</taxon>
        <taxon>Basidiomycota</taxon>
        <taxon>Agaricomycotina</taxon>
        <taxon>Agaricomycetes</taxon>
        <taxon>Agaricomycetidae</taxon>
        <taxon>Boletales</taxon>
        <taxon>Paxilineae</taxon>
        <taxon>Paxillaceae</taxon>
        <taxon>Paxillus</taxon>
    </lineage>
</organism>
<feature type="compositionally biased region" description="Basic and acidic residues" evidence="1">
    <location>
        <begin position="76"/>
        <end position="86"/>
    </location>
</feature>
<proteinExistence type="predicted"/>
<reference evidence="2 3" key="1">
    <citation type="submission" date="2014-06" db="EMBL/GenBank/DDBJ databases">
        <authorList>
            <consortium name="DOE Joint Genome Institute"/>
            <person name="Kuo A."/>
            <person name="Kohler A."/>
            <person name="Nagy L.G."/>
            <person name="Floudas D."/>
            <person name="Copeland A."/>
            <person name="Barry K.W."/>
            <person name="Cichocki N."/>
            <person name="Veneault-Fourrey C."/>
            <person name="LaButti K."/>
            <person name="Lindquist E.A."/>
            <person name="Lipzen A."/>
            <person name="Lundell T."/>
            <person name="Morin E."/>
            <person name="Murat C."/>
            <person name="Sun H."/>
            <person name="Tunlid A."/>
            <person name="Henrissat B."/>
            <person name="Grigoriev I.V."/>
            <person name="Hibbett D.S."/>
            <person name="Martin F."/>
            <person name="Nordberg H.P."/>
            <person name="Cantor M.N."/>
            <person name="Hua S.X."/>
        </authorList>
    </citation>
    <scope>NUCLEOTIDE SEQUENCE [LARGE SCALE GENOMIC DNA]</scope>
    <source>
        <strain evidence="2 3">ATCC 200175</strain>
    </source>
</reference>
<dbReference type="AlphaFoldDB" id="A0A0C9TE34"/>
<evidence type="ECO:0000313" key="2">
    <source>
        <dbReference type="EMBL" id="KIJ05496.1"/>
    </source>
</evidence>
<evidence type="ECO:0000256" key="1">
    <source>
        <dbReference type="SAM" id="MobiDB-lite"/>
    </source>
</evidence>
<sequence>MEDVPQPKRARQNPKGHNGSTPSLLSRIADAAGDASSPGSSERMGRKRGKRTEKEQSPEPGRHPSTGYSIKGAASARRDEIGKETPRPYSLLDRLKVDEDGRRKK</sequence>
<accession>A0A0C9TE34</accession>
<feature type="compositionally biased region" description="Basic and acidic residues" evidence="1">
    <location>
        <begin position="52"/>
        <end position="62"/>
    </location>
</feature>
<name>A0A0C9TE34_PAXIN</name>
<reference evidence="3" key="2">
    <citation type="submission" date="2015-01" db="EMBL/GenBank/DDBJ databases">
        <title>Evolutionary Origins and Diversification of the Mycorrhizal Mutualists.</title>
        <authorList>
            <consortium name="DOE Joint Genome Institute"/>
            <consortium name="Mycorrhizal Genomics Consortium"/>
            <person name="Kohler A."/>
            <person name="Kuo A."/>
            <person name="Nagy L.G."/>
            <person name="Floudas D."/>
            <person name="Copeland A."/>
            <person name="Barry K.W."/>
            <person name="Cichocki N."/>
            <person name="Veneault-Fourrey C."/>
            <person name="LaButti K."/>
            <person name="Lindquist E.A."/>
            <person name="Lipzen A."/>
            <person name="Lundell T."/>
            <person name="Morin E."/>
            <person name="Murat C."/>
            <person name="Riley R."/>
            <person name="Ohm R."/>
            <person name="Sun H."/>
            <person name="Tunlid A."/>
            <person name="Henrissat B."/>
            <person name="Grigoriev I.V."/>
            <person name="Hibbett D.S."/>
            <person name="Martin F."/>
        </authorList>
    </citation>
    <scope>NUCLEOTIDE SEQUENCE [LARGE SCALE GENOMIC DNA]</scope>
    <source>
        <strain evidence="3">ATCC 200175</strain>
    </source>
</reference>
<gene>
    <name evidence="2" type="ORF">PAXINDRAFT_103761</name>
</gene>
<evidence type="ECO:0000313" key="3">
    <source>
        <dbReference type="Proteomes" id="UP000053647"/>
    </source>
</evidence>
<keyword evidence="3" id="KW-1185">Reference proteome</keyword>
<feature type="compositionally biased region" description="Basic and acidic residues" evidence="1">
    <location>
        <begin position="93"/>
        <end position="105"/>
    </location>
</feature>
<dbReference type="HOGENOM" id="CLU_2237409_0_0_1"/>